<dbReference type="InParanoid" id="A0A152A8D9"/>
<evidence type="ECO:0000256" key="2">
    <source>
        <dbReference type="SAM" id="Phobius"/>
    </source>
</evidence>
<keyword evidence="4" id="KW-0371">Homeobox</keyword>
<dbReference type="EMBL" id="LODT01000004">
    <property type="protein sequence ID" value="KYR02500.1"/>
    <property type="molecule type" value="Genomic_DNA"/>
</dbReference>
<keyword evidence="5" id="KW-1185">Reference proteome</keyword>
<dbReference type="AlphaFoldDB" id="A0A152A8D9"/>
<dbReference type="InterPro" id="IPR003675">
    <property type="entry name" value="Rce1/LyrA-like_dom"/>
</dbReference>
<keyword evidence="2" id="KW-1133">Transmembrane helix</keyword>
<proteinExistence type="predicted"/>
<feature type="region of interest" description="Disordered" evidence="1">
    <location>
        <begin position="1"/>
        <end position="24"/>
    </location>
</feature>
<feature type="transmembrane region" description="Helical" evidence="2">
    <location>
        <begin position="161"/>
        <end position="180"/>
    </location>
</feature>
<feature type="compositionally biased region" description="Low complexity" evidence="1">
    <location>
        <begin position="9"/>
        <end position="24"/>
    </location>
</feature>
<name>A0A152A8D9_TIELA</name>
<dbReference type="InterPro" id="IPR052710">
    <property type="entry name" value="CAAX_protease"/>
</dbReference>
<feature type="transmembrane region" description="Helical" evidence="2">
    <location>
        <begin position="275"/>
        <end position="296"/>
    </location>
</feature>
<organism evidence="4 5">
    <name type="scientific">Tieghemostelium lacteum</name>
    <name type="common">Slime mold</name>
    <name type="synonym">Dictyostelium lacteum</name>
    <dbReference type="NCBI Taxonomy" id="361077"/>
    <lineage>
        <taxon>Eukaryota</taxon>
        <taxon>Amoebozoa</taxon>
        <taxon>Evosea</taxon>
        <taxon>Eumycetozoa</taxon>
        <taxon>Dictyostelia</taxon>
        <taxon>Dictyosteliales</taxon>
        <taxon>Raperosteliaceae</taxon>
        <taxon>Tieghemostelium</taxon>
    </lineage>
</organism>
<keyword evidence="2" id="KW-0812">Transmembrane</keyword>
<sequence length="376" mass="44047">MNKHKQHHNNNSNNNIINNNNNNNNIINVTTNTFSKNTKKKVKFDDNHKVVLYEEDNNNNVDENLHHCECSSKDDHQHQQHQHQYHVNHDNDSIPRKTIGPKLMGLVGFMESLIVLFEVFLMILIFTQLVNVSFKAIQNELDNSSTIDDNMRLFISPVLKIIQSFLPDVLLLLYIGLRYSEIIRKTNWFGITKVNRISSDIITFLLVQVLLFLVLVVEQYFSGRWYFSLKNLQDDDGQWNISNILMMTIKSPVLEEVWFRGLIFYKISNRIPKHLLASAIMASVLFGILHLINFFYNYFSVVYILIQIVVGVLFGINLSLFYHRDKTLLSPILIHIFNNIISIFMPTNNLDQIYNHIYFILIYQSIVLVLFIIKNK</sequence>
<feature type="transmembrane region" description="Helical" evidence="2">
    <location>
        <begin position="201"/>
        <end position="221"/>
    </location>
</feature>
<dbReference type="PANTHER" id="PTHR36435:SF1">
    <property type="entry name" value="CAAX AMINO TERMINAL PROTEASE FAMILY PROTEIN"/>
    <property type="match status" value="1"/>
</dbReference>
<feature type="transmembrane region" description="Helical" evidence="2">
    <location>
        <begin position="103"/>
        <end position="126"/>
    </location>
</feature>
<keyword evidence="4" id="KW-0238">DNA-binding</keyword>
<gene>
    <name evidence="4" type="ORF">DLAC_01346</name>
</gene>
<dbReference type="GO" id="GO:0003677">
    <property type="term" value="F:DNA binding"/>
    <property type="evidence" value="ECO:0007669"/>
    <property type="project" value="UniProtKB-KW"/>
</dbReference>
<feature type="transmembrane region" description="Helical" evidence="2">
    <location>
        <begin position="353"/>
        <end position="373"/>
    </location>
</feature>
<dbReference type="GO" id="GO:0080120">
    <property type="term" value="P:CAAX-box protein maturation"/>
    <property type="evidence" value="ECO:0007669"/>
    <property type="project" value="UniProtKB-ARBA"/>
</dbReference>
<dbReference type="PANTHER" id="PTHR36435">
    <property type="entry name" value="SLR1288 PROTEIN"/>
    <property type="match status" value="1"/>
</dbReference>
<evidence type="ECO:0000256" key="1">
    <source>
        <dbReference type="SAM" id="MobiDB-lite"/>
    </source>
</evidence>
<feature type="domain" description="CAAX prenyl protease 2/Lysostaphin resistance protein A-like" evidence="3">
    <location>
        <begin position="238"/>
        <end position="341"/>
    </location>
</feature>
<keyword evidence="2" id="KW-0472">Membrane</keyword>
<accession>A0A152A8D9</accession>
<reference evidence="4 5" key="1">
    <citation type="submission" date="2015-12" db="EMBL/GenBank/DDBJ databases">
        <title>Dictyostelia acquired genes for synthesis and detection of signals that induce cell-type specialization by lateral gene transfer from prokaryotes.</title>
        <authorList>
            <person name="Gloeckner G."/>
            <person name="Schaap P."/>
        </authorList>
    </citation>
    <scope>NUCLEOTIDE SEQUENCE [LARGE SCALE GENOMIC DNA]</scope>
    <source>
        <strain evidence="4 5">TK</strain>
    </source>
</reference>
<dbReference type="Proteomes" id="UP000076078">
    <property type="component" value="Unassembled WGS sequence"/>
</dbReference>
<evidence type="ECO:0000313" key="4">
    <source>
        <dbReference type="EMBL" id="KYR02500.1"/>
    </source>
</evidence>
<dbReference type="GO" id="GO:0004175">
    <property type="term" value="F:endopeptidase activity"/>
    <property type="evidence" value="ECO:0007669"/>
    <property type="project" value="UniProtKB-ARBA"/>
</dbReference>
<feature type="transmembrane region" description="Helical" evidence="2">
    <location>
        <begin position="302"/>
        <end position="321"/>
    </location>
</feature>
<dbReference type="OrthoDB" id="271604at2759"/>
<comment type="caution">
    <text evidence="4">The sequence shown here is derived from an EMBL/GenBank/DDBJ whole genome shotgun (WGS) entry which is preliminary data.</text>
</comment>
<evidence type="ECO:0000313" key="5">
    <source>
        <dbReference type="Proteomes" id="UP000076078"/>
    </source>
</evidence>
<evidence type="ECO:0000259" key="3">
    <source>
        <dbReference type="Pfam" id="PF02517"/>
    </source>
</evidence>
<protein>
    <submittedName>
        <fullName evidence="4">Putative homeobox transcription factor</fullName>
    </submittedName>
</protein>
<dbReference type="Pfam" id="PF02517">
    <property type="entry name" value="Rce1-like"/>
    <property type="match status" value="1"/>
</dbReference>